<dbReference type="InterPro" id="IPR036388">
    <property type="entry name" value="WH-like_DNA-bd_sf"/>
</dbReference>
<evidence type="ECO:0000313" key="3">
    <source>
        <dbReference type="Proteomes" id="UP001233673"/>
    </source>
</evidence>
<sequence length="108" mass="11841">MTARPLTEPAFLVLAALADRPRHGYGVIGEVEQLSGGRVRLRVGTLYGVLDRLVAEGAIEPEREEVHAGRVRRYYRLTGAGRQVLEAEVARLEANARAVRGRLAVRPA</sequence>
<dbReference type="RefSeq" id="WP_305998223.1">
    <property type="nucleotide sequence ID" value="NZ_JASNFN010000001.1"/>
</dbReference>
<evidence type="ECO:0000259" key="1">
    <source>
        <dbReference type="Pfam" id="PF03551"/>
    </source>
</evidence>
<dbReference type="InterPro" id="IPR052509">
    <property type="entry name" value="Metal_resp_DNA-bind_regulator"/>
</dbReference>
<dbReference type="Proteomes" id="UP001233673">
    <property type="component" value="Unassembled WGS sequence"/>
</dbReference>
<dbReference type="InterPro" id="IPR005149">
    <property type="entry name" value="Tscrpt_reg_PadR_N"/>
</dbReference>
<name>A0ABT9I7G1_9ACTN</name>
<dbReference type="InterPro" id="IPR036390">
    <property type="entry name" value="WH_DNA-bd_sf"/>
</dbReference>
<dbReference type="PANTHER" id="PTHR33169">
    <property type="entry name" value="PADR-FAMILY TRANSCRIPTIONAL REGULATOR"/>
    <property type="match status" value="1"/>
</dbReference>
<proteinExistence type="predicted"/>
<dbReference type="SUPFAM" id="SSF46785">
    <property type="entry name" value="Winged helix' DNA-binding domain"/>
    <property type="match status" value="1"/>
</dbReference>
<accession>A0ABT9I7G1</accession>
<evidence type="ECO:0000313" key="2">
    <source>
        <dbReference type="EMBL" id="MDP5181503.1"/>
    </source>
</evidence>
<dbReference type="Gene3D" id="1.10.10.10">
    <property type="entry name" value="Winged helix-like DNA-binding domain superfamily/Winged helix DNA-binding domain"/>
    <property type="match status" value="1"/>
</dbReference>
<feature type="domain" description="Transcription regulator PadR N-terminal" evidence="1">
    <location>
        <begin position="13"/>
        <end position="86"/>
    </location>
</feature>
<comment type="caution">
    <text evidence="2">The sequence shown here is derived from an EMBL/GenBank/DDBJ whole genome shotgun (WGS) entry which is preliminary data.</text>
</comment>
<dbReference type="PANTHER" id="PTHR33169:SF13">
    <property type="entry name" value="PADR-FAMILY TRANSCRIPTIONAL REGULATOR"/>
    <property type="match status" value="1"/>
</dbReference>
<reference evidence="3" key="1">
    <citation type="submission" date="2023-05" db="EMBL/GenBank/DDBJ databases">
        <title>Draft genome of Pseudofrankia sp. BMG5.37.</title>
        <authorList>
            <person name="Gtari M."/>
            <person name="Ghodhbane F."/>
            <person name="Sbissi I."/>
        </authorList>
    </citation>
    <scope>NUCLEOTIDE SEQUENCE [LARGE SCALE GENOMIC DNA]</scope>
    <source>
        <strain evidence="3">BMG 814</strain>
    </source>
</reference>
<organism evidence="2 3">
    <name type="scientific">Blastococcus carthaginiensis</name>
    <dbReference type="NCBI Taxonomy" id="3050034"/>
    <lineage>
        <taxon>Bacteria</taxon>
        <taxon>Bacillati</taxon>
        <taxon>Actinomycetota</taxon>
        <taxon>Actinomycetes</taxon>
        <taxon>Geodermatophilales</taxon>
        <taxon>Geodermatophilaceae</taxon>
        <taxon>Blastococcus</taxon>
    </lineage>
</organism>
<protein>
    <submittedName>
        <fullName evidence="2">Helix-turn-helix transcriptional regulator</fullName>
    </submittedName>
</protein>
<gene>
    <name evidence="2" type="ORF">QOZ88_02550</name>
</gene>
<dbReference type="Pfam" id="PF03551">
    <property type="entry name" value="PadR"/>
    <property type="match status" value="1"/>
</dbReference>
<dbReference type="EMBL" id="JASNFN010000001">
    <property type="protein sequence ID" value="MDP5181503.1"/>
    <property type="molecule type" value="Genomic_DNA"/>
</dbReference>
<keyword evidence="3" id="KW-1185">Reference proteome</keyword>